<protein>
    <recommendedName>
        <fullName evidence="4">Ribosomal eL28/Mak16 domain-containing protein</fullName>
    </recommendedName>
</protein>
<dbReference type="EMBL" id="JACGCM010000940">
    <property type="protein sequence ID" value="KAF6164127.1"/>
    <property type="molecule type" value="Genomic_DNA"/>
</dbReference>
<feature type="domain" description="Ribosomal eL28/Mak16" evidence="4">
    <location>
        <begin position="16"/>
        <end position="128"/>
    </location>
</feature>
<dbReference type="Pfam" id="PF01778">
    <property type="entry name" value="Ribosomal_L28e"/>
    <property type="match status" value="1"/>
</dbReference>
<evidence type="ECO:0000313" key="6">
    <source>
        <dbReference type="Proteomes" id="UP000541444"/>
    </source>
</evidence>
<evidence type="ECO:0000256" key="2">
    <source>
        <dbReference type="ARBA" id="ARBA00005514"/>
    </source>
</evidence>
<dbReference type="GO" id="GO:0030687">
    <property type="term" value="C:preribosome, large subunit precursor"/>
    <property type="evidence" value="ECO:0007669"/>
    <property type="project" value="TreeGrafter"/>
</dbReference>
<name>A0A7J7NAG5_9MAGN</name>
<evidence type="ECO:0000259" key="4">
    <source>
        <dbReference type="Pfam" id="PF01778"/>
    </source>
</evidence>
<dbReference type="GO" id="GO:0005730">
    <property type="term" value="C:nucleolus"/>
    <property type="evidence" value="ECO:0007669"/>
    <property type="project" value="TreeGrafter"/>
</dbReference>
<dbReference type="FunFam" id="3.30.390.110:FF:000001">
    <property type="entry name" value="Protein MAK16 homolog"/>
    <property type="match status" value="1"/>
</dbReference>
<organism evidence="5 6">
    <name type="scientific">Kingdonia uniflora</name>
    <dbReference type="NCBI Taxonomy" id="39325"/>
    <lineage>
        <taxon>Eukaryota</taxon>
        <taxon>Viridiplantae</taxon>
        <taxon>Streptophyta</taxon>
        <taxon>Embryophyta</taxon>
        <taxon>Tracheophyta</taxon>
        <taxon>Spermatophyta</taxon>
        <taxon>Magnoliopsida</taxon>
        <taxon>Ranunculales</taxon>
        <taxon>Circaeasteraceae</taxon>
        <taxon>Kingdonia</taxon>
    </lineage>
</organism>
<dbReference type="AlphaFoldDB" id="A0A7J7NAG5"/>
<keyword evidence="6" id="KW-1185">Reference proteome</keyword>
<dbReference type="Gene3D" id="3.30.390.110">
    <property type="match status" value="1"/>
</dbReference>
<evidence type="ECO:0000256" key="1">
    <source>
        <dbReference type="ARBA" id="ARBA00004123"/>
    </source>
</evidence>
<dbReference type="PANTHER" id="PTHR23405:SF4">
    <property type="entry name" value="PROTEIN MAK16 HOMOLOG"/>
    <property type="match status" value="1"/>
</dbReference>
<evidence type="ECO:0000256" key="3">
    <source>
        <dbReference type="ARBA" id="ARBA00023242"/>
    </source>
</evidence>
<keyword evidence="3" id="KW-0539">Nucleus</keyword>
<dbReference type="GO" id="GO:0000470">
    <property type="term" value="P:maturation of LSU-rRNA"/>
    <property type="evidence" value="ECO:0007669"/>
    <property type="project" value="TreeGrafter"/>
</dbReference>
<dbReference type="InterPro" id="IPR029004">
    <property type="entry name" value="Ribosomal_eL28/Mak16"/>
</dbReference>
<dbReference type="GO" id="GO:0000460">
    <property type="term" value="P:maturation of 5.8S rRNA"/>
    <property type="evidence" value="ECO:0007669"/>
    <property type="project" value="TreeGrafter"/>
</dbReference>
<dbReference type="OrthoDB" id="10251342at2759"/>
<reference evidence="5 6" key="1">
    <citation type="journal article" date="2020" name="IScience">
        <title>Genome Sequencing of the Endangered Kingdonia uniflora (Circaeasteraceae, Ranunculales) Reveals Potential Mechanisms of Evolutionary Specialization.</title>
        <authorList>
            <person name="Sun Y."/>
            <person name="Deng T."/>
            <person name="Zhang A."/>
            <person name="Moore M.J."/>
            <person name="Landis J.B."/>
            <person name="Lin N."/>
            <person name="Zhang H."/>
            <person name="Zhang X."/>
            <person name="Huang J."/>
            <person name="Zhang X."/>
            <person name="Sun H."/>
            <person name="Wang H."/>
        </authorList>
    </citation>
    <scope>NUCLEOTIDE SEQUENCE [LARGE SCALE GENOMIC DNA]</scope>
    <source>
        <strain evidence="5">TB1705</strain>
        <tissue evidence="5">Leaf</tissue>
    </source>
</reference>
<evidence type="ECO:0000313" key="5">
    <source>
        <dbReference type="EMBL" id="KAF6164127.1"/>
    </source>
</evidence>
<comment type="caution">
    <text evidence="5">The sequence shown here is derived from an EMBL/GenBank/DDBJ whole genome shotgun (WGS) entry which is preliminary data.</text>
</comment>
<dbReference type="PANTHER" id="PTHR23405">
    <property type="entry name" value="MAINTENANCE OF KILLER 16 MAK16 PROTEIN-RELATED"/>
    <property type="match status" value="1"/>
</dbReference>
<gene>
    <name evidence="5" type="ORF">GIB67_017711</name>
</gene>
<comment type="subcellular location">
    <subcellularLocation>
        <location evidence="1">Nucleus</location>
    </subcellularLocation>
</comment>
<feature type="non-terminal residue" evidence="5">
    <location>
        <position position="1"/>
    </location>
</feature>
<sequence length="242" mass="28383">MAEFEKSKIQQQDDDIWQIIGNNYCTFRDKEVNGNKLCRNPYNVTGKCNRKSCPLANSRYATIKKDDGIFYLYIKSIERAHTPKKLWERVKLPGNYEKALVIINKHPMYWPKFSLRKTKQRLMNMTQMRKHALKKSCAVFTSSENIDSFSWDKVKAARPLPKEVLQEINNFKIWDKAVNDPEEEKESEKALKWFFLNEGISINKGNGYAVSDDESEPDVEYVEMEFKEEDDMEDFSGLAVDH</sequence>
<comment type="similarity">
    <text evidence="2">Belongs to the MAK16 family.</text>
</comment>
<dbReference type="Proteomes" id="UP000541444">
    <property type="component" value="Unassembled WGS sequence"/>
</dbReference>
<accession>A0A7J7NAG5</accession>
<proteinExistence type="inferred from homology"/>